<feature type="domain" description="Stress-response A/B barrel" evidence="1">
    <location>
        <begin position="2"/>
        <end position="95"/>
    </location>
</feature>
<evidence type="ECO:0000313" key="2">
    <source>
        <dbReference type="EMBL" id="PWB04422.1"/>
    </source>
</evidence>
<organism evidence="2 3">
    <name type="scientific">Duncaniella muris</name>
    <dbReference type="NCBI Taxonomy" id="2094150"/>
    <lineage>
        <taxon>Bacteria</taxon>
        <taxon>Pseudomonadati</taxon>
        <taxon>Bacteroidota</taxon>
        <taxon>Bacteroidia</taxon>
        <taxon>Bacteroidales</taxon>
        <taxon>Muribaculaceae</taxon>
        <taxon>Duncaniella</taxon>
    </lineage>
</organism>
<evidence type="ECO:0000259" key="1">
    <source>
        <dbReference type="PROSITE" id="PS51502"/>
    </source>
</evidence>
<sequence length="98" mass="11015">MVKHIVSFKLKGTAEERREVAERFRNALMELPAQIDVLRSMEVGINENPSEDWDVVLTAVVPTMDDVMVYARHPAHVAAASIIGAHKEARACVDYYFS</sequence>
<dbReference type="InterPro" id="IPR011008">
    <property type="entry name" value="Dimeric_a/b-barrel"/>
</dbReference>
<dbReference type="EMBL" id="PUEC01000001">
    <property type="protein sequence ID" value="PWB04422.1"/>
    <property type="molecule type" value="Genomic_DNA"/>
</dbReference>
<reference evidence="3" key="1">
    <citation type="submission" date="2018-02" db="EMBL/GenBank/DDBJ databases">
        <authorList>
            <person name="Clavel T."/>
            <person name="Strowig T."/>
        </authorList>
    </citation>
    <scope>NUCLEOTIDE SEQUENCE [LARGE SCALE GENOMIC DNA]</scope>
    <source>
        <strain evidence="3">DSM 103720</strain>
    </source>
</reference>
<comment type="caution">
    <text evidence="2">The sequence shown here is derived from an EMBL/GenBank/DDBJ whole genome shotgun (WGS) entry which is preliminary data.</text>
</comment>
<dbReference type="Pfam" id="PF07876">
    <property type="entry name" value="Dabb"/>
    <property type="match status" value="1"/>
</dbReference>
<dbReference type="Proteomes" id="UP000244905">
    <property type="component" value="Unassembled WGS sequence"/>
</dbReference>
<gene>
    <name evidence="2" type="ORF">C5O23_00430</name>
</gene>
<protein>
    <submittedName>
        <fullName evidence="2">Dabb family protein</fullName>
    </submittedName>
</protein>
<dbReference type="PANTHER" id="PTHR37832">
    <property type="entry name" value="BLL2683 PROTEIN"/>
    <property type="match status" value="1"/>
</dbReference>
<dbReference type="Gene3D" id="3.30.70.100">
    <property type="match status" value="1"/>
</dbReference>
<dbReference type="SMART" id="SM00886">
    <property type="entry name" value="Dabb"/>
    <property type="match status" value="1"/>
</dbReference>
<dbReference type="AlphaFoldDB" id="A0A2V1IUD7"/>
<dbReference type="PROSITE" id="PS51502">
    <property type="entry name" value="S_R_A_B_BARREL"/>
    <property type="match status" value="1"/>
</dbReference>
<proteinExistence type="predicted"/>
<dbReference type="GeneID" id="82524813"/>
<dbReference type="SUPFAM" id="SSF54909">
    <property type="entry name" value="Dimeric alpha+beta barrel"/>
    <property type="match status" value="1"/>
</dbReference>
<dbReference type="RefSeq" id="WP_107030978.1">
    <property type="nucleotide sequence ID" value="NZ_CAJSYL010000055.1"/>
</dbReference>
<keyword evidence="3" id="KW-1185">Reference proteome</keyword>
<dbReference type="PANTHER" id="PTHR37832:SF1">
    <property type="entry name" value="STRESS-RESPONSE A_B BARREL DOMAIN-CONTAINING PROTEIN"/>
    <property type="match status" value="1"/>
</dbReference>
<dbReference type="InterPro" id="IPR013097">
    <property type="entry name" value="Dabb"/>
</dbReference>
<name>A0A2V1IUD7_9BACT</name>
<accession>A0A2V1IUD7</accession>
<evidence type="ECO:0000313" key="3">
    <source>
        <dbReference type="Proteomes" id="UP000244905"/>
    </source>
</evidence>